<dbReference type="Proteomes" id="UP000002770">
    <property type="component" value="Unassembled WGS sequence"/>
</dbReference>
<proteinExistence type="predicted"/>
<accession>G9ENT8</accession>
<sequence length="49" mass="5816">MNKPYVESWGACFSNTMRRITIKPDFFILRIFDGDRPHSLFIVVIQIEI</sequence>
<dbReference type="HOGENOM" id="CLU_3137174_0_0_6"/>
<name>G9ENT8_9GAMM</name>
<evidence type="ECO:0000313" key="1">
    <source>
        <dbReference type="EMBL" id="EHL31111.1"/>
    </source>
</evidence>
<protein>
    <submittedName>
        <fullName evidence="1">Uncharacterized protein</fullName>
    </submittedName>
</protein>
<dbReference type="InParanoid" id="G9ENT8"/>
<organism evidence="1 2">
    <name type="scientific">Legionella drancourtii LLAP12</name>
    <dbReference type="NCBI Taxonomy" id="658187"/>
    <lineage>
        <taxon>Bacteria</taxon>
        <taxon>Pseudomonadati</taxon>
        <taxon>Pseudomonadota</taxon>
        <taxon>Gammaproteobacteria</taxon>
        <taxon>Legionellales</taxon>
        <taxon>Legionellaceae</taxon>
        <taxon>Legionella</taxon>
    </lineage>
</organism>
<reference evidence="1 2" key="1">
    <citation type="journal article" date="2011" name="BMC Genomics">
        <title>Insight into cross-talk between intra-amoebal pathogens.</title>
        <authorList>
            <person name="Gimenez G."/>
            <person name="Bertelli C."/>
            <person name="Moliner C."/>
            <person name="Robert C."/>
            <person name="Raoult D."/>
            <person name="Fournier P.E."/>
            <person name="Greub G."/>
        </authorList>
    </citation>
    <scope>NUCLEOTIDE SEQUENCE [LARGE SCALE GENOMIC DNA]</scope>
    <source>
        <strain evidence="1 2">LLAP12</strain>
    </source>
</reference>
<keyword evidence="2" id="KW-1185">Reference proteome</keyword>
<gene>
    <name evidence="1" type="ORF">LDG_6916</name>
</gene>
<dbReference type="EMBL" id="JH413819">
    <property type="protein sequence ID" value="EHL31111.1"/>
    <property type="molecule type" value="Genomic_DNA"/>
</dbReference>
<evidence type="ECO:0000313" key="2">
    <source>
        <dbReference type="Proteomes" id="UP000002770"/>
    </source>
</evidence>
<dbReference type="AlphaFoldDB" id="G9ENT8"/>